<feature type="domain" description="Ice-binding protein C-terminal" evidence="2">
    <location>
        <begin position="159"/>
        <end position="183"/>
    </location>
</feature>
<feature type="signal peptide" evidence="1">
    <location>
        <begin position="1"/>
        <end position="19"/>
    </location>
</feature>
<protein>
    <submittedName>
        <fullName evidence="3">PEP-CTERM sorting domain-containing protein</fullName>
    </submittedName>
</protein>
<dbReference type="EMBL" id="CP119083">
    <property type="protein sequence ID" value="WEF31381.1"/>
    <property type="molecule type" value="Genomic_DNA"/>
</dbReference>
<keyword evidence="1" id="KW-0732">Signal</keyword>
<name>A0ABY8B627_9BURK</name>
<sequence>MLKKMALMAGLAACGIARAEVQHLKVVYQGFHDEIYTQSFQAHLQQIAYFDVDDRNGDGTFSHDEVIEFEWSDVYYTAGSSCTDGGVIWNCLSSFSYTPGSNPSFAATFHVSDDMFPWGVTLVAGQYYRYSTQHGRGEYWTWTPRTRTLVLPAGAPIPAVPEPAQYGMLGLGLAGILATSLRRRRAG</sequence>
<reference evidence="3 4" key="1">
    <citation type="submission" date="2023-02" db="EMBL/GenBank/DDBJ databases">
        <title>Gemone sequence of Telluria chitinolytica ACM 3522T.</title>
        <authorList>
            <person name="Frediansyah A."/>
            <person name="Miess H."/>
            <person name="Gross H."/>
        </authorList>
    </citation>
    <scope>NUCLEOTIDE SEQUENCE [LARGE SCALE GENOMIC DNA]</scope>
    <source>
        <strain evidence="3 4">ACM 3522</strain>
    </source>
</reference>
<evidence type="ECO:0000259" key="2">
    <source>
        <dbReference type="Pfam" id="PF07589"/>
    </source>
</evidence>
<dbReference type="Proteomes" id="UP001216510">
    <property type="component" value="Chromosome"/>
</dbReference>
<accession>A0ABY8B627</accession>
<evidence type="ECO:0000313" key="3">
    <source>
        <dbReference type="EMBL" id="WEF31381.1"/>
    </source>
</evidence>
<evidence type="ECO:0000313" key="4">
    <source>
        <dbReference type="Proteomes" id="UP001216510"/>
    </source>
</evidence>
<feature type="chain" id="PRO_5046173074" evidence="1">
    <location>
        <begin position="20"/>
        <end position="187"/>
    </location>
</feature>
<dbReference type="RefSeq" id="WP_277414155.1">
    <property type="nucleotide sequence ID" value="NZ_CP119083.1"/>
</dbReference>
<dbReference type="InterPro" id="IPR013424">
    <property type="entry name" value="Ice-binding_C"/>
</dbReference>
<proteinExistence type="predicted"/>
<keyword evidence="4" id="KW-1185">Reference proteome</keyword>
<organism evidence="3 4">
    <name type="scientific">Pseudoduganella chitinolytica</name>
    <dbReference type="NCBI Taxonomy" id="34070"/>
    <lineage>
        <taxon>Bacteria</taxon>
        <taxon>Pseudomonadati</taxon>
        <taxon>Pseudomonadota</taxon>
        <taxon>Betaproteobacteria</taxon>
        <taxon>Burkholderiales</taxon>
        <taxon>Oxalobacteraceae</taxon>
        <taxon>Telluria group</taxon>
        <taxon>Pseudoduganella</taxon>
    </lineage>
</organism>
<dbReference type="NCBIfam" id="TIGR02595">
    <property type="entry name" value="PEP_CTERM"/>
    <property type="match status" value="1"/>
</dbReference>
<evidence type="ECO:0000256" key="1">
    <source>
        <dbReference type="SAM" id="SignalP"/>
    </source>
</evidence>
<dbReference type="Pfam" id="PF07589">
    <property type="entry name" value="PEP-CTERM"/>
    <property type="match status" value="1"/>
</dbReference>
<gene>
    <name evidence="3" type="ORF">PX653_18180</name>
</gene>